<protein>
    <submittedName>
        <fullName evidence="2">Histidine phosphatase family protein</fullName>
    </submittedName>
</protein>
<keyword evidence="3" id="KW-1185">Reference proteome</keyword>
<comment type="caution">
    <text evidence="2">The sequence shown here is derived from an EMBL/GenBank/DDBJ whole genome shotgun (WGS) entry which is preliminary data.</text>
</comment>
<dbReference type="SMART" id="SM00855">
    <property type="entry name" value="PGAM"/>
    <property type="match status" value="1"/>
</dbReference>
<dbReference type="CDD" id="cd07067">
    <property type="entry name" value="HP_PGM_like"/>
    <property type="match status" value="1"/>
</dbReference>
<dbReference type="InterPro" id="IPR013078">
    <property type="entry name" value="His_Pase_superF_clade-1"/>
</dbReference>
<evidence type="ECO:0000256" key="1">
    <source>
        <dbReference type="SAM" id="SignalP"/>
    </source>
</evidence>
<dbReference type="InterPro" id="IPR050275">
    <property type="entry name" value="PGM_Phosphatase"/>
</dbReference>
<evidence type="ECO:0000313" key="3">
    <source>
        <dbReference type="Proteomes" id="UP001204621"/>
    </source>
</evidence>
<dbReference type="EMBL" id="JANUGU010000003">
    <property type="protein sequence ID" value="MCS0658794.1"/>
    <property type="molecule type" value="Genomic_DNA"/>
</dbReference>
<name>A0ABT2CXW0_9BURK</name>
<dbReference type="RefSeq" id="WP_258811981.1">
    <property type="nucleotide sequence ID" value="NZ_JANUGU010000003.1"/>
</dbReference>
<sequence>MTTKLMRALPLAAALLAPAWALAEPSAIYIVRHAEKGLESKDPDLTATGRQRALNLATMLRKAGISHVFSTPTARTRQTAEPVAVDSHVALAAYDPRNPQALVDQVRALDGAVLVVGHSNTVPDLVRLFGGAEADKEIPDSEYSRLYQLTPGPDGQMRTVRLTSLP</sequence>
<organism evidence="2 3">
    <name type="scientific">Massilia terrae</name>
    <dbReference type="NCBI Taxonomy" id="1811224"/>
    <lineage>
        <taxon>Bacteria</taxon>
        <taxon>Pseudomonadati</taxon>
        <taxon>Pseudomonadota</taxon>
        <taxon>Betaproteobacteria</taxon>
        <taxon>Burkholderiales</taxon>
        <taxon>Oxalobacteraceae</taxon>
        <taxon>Telluria group</taxon>
        <taxon>Massilia</taxon>
    </lineage>
</organism>
<proteinExistence type="predicted"/>
<gene>
    <name evidence="2" type="ORF">NX778_12040</name>
</gene>
<keyword evidence="1" id="KW-0732">Signal</keyword>
<dbReference type="InterPro" id="IPR029033">
    <property type="entry name" value="His_PPase_superfam"/>
</dbReference>
<accession>A0ABT2CXW0</accession>
<dbReference type="SUPFAM" id="SSF53254">
    <property type="entry name" value="Phosphoglycerate mutase-like"/>
    <property type="match status" value="1"/>
</dbReference>
<reference evidence="2 3" key="1">
    <citation type="submission" date="2022-08" db="EMBL/GenBank/DDBJ databases">
        <title>Reclassification of Massilia species as members of the genera Telluria, Duganella, Pseudoduganella, Mokoshia gen. nov. and Zemynaea gen. nov. using orthogonal and non-orthogonal genome-based approaches.</title>
        <authorList>
            <person name="Bowman J.P."/>
        </authorList>
    </citation>
    <scope>NUCLEOTIDE SEQUENCE [LARGE SCALE GENOMIC DNA]</scope>
    <source>
        <strain evidence="2 3">JCM 31606</strain>
    </source>
</reference>
<evidence type="ECO:0000313" key="2">
    <source>
        <dbReference type="EMBL" id="MCS0658794.1"/>
    </source>
</evidence>
<dbReference type="Gene3D" id="3.40.50.1240">
    <property type="entry name" value="Phosphoglycerate mutase-like"/>
    <property type="match status" value="1"/>
</dbReference>
<dbReference type="Pfam" id="PF00300">
    <property type="entry name" value="His_Phos_1"/>
    <property type="match status" value="1"/>
</dbReference>
<feature type="chain" id="PRO_5047293689" evidence="1">
    <location>
        <begin position="24"/>
        <end position="166"/>
    </location>
</feature>
<dbReference type="PANTHER" id="PTHR48100">
    <property type="entry name" value="BROAD-SPECIFICITY PHOSPHATASE YOR283W-RELATED"/>
    <property type="match status" value="1"/>
</dbReference>
<dbReference type="Proteomes" id="UP001204621">
    <property type="component" value="Unassembled WGS sequence"/>
</dbReference>
<dbReference type="PANTHER" id="PTHR48100:SF1">
    <property type="entry name" value="HISTIDINE PHOSPHATASE FAMILY PROTEIN-RELATED"/>
    <property type="match status" value="1"/>
</dbReference>
<feature type="signal peptide" evidence="1">
    <location>
        <begin position="1"/>
        <end position="23"/>
    </location>
</feature>